<dbReference type="OrthoDB" id="8635634at2"/>
<dbReference type="SUPFAM" id="SSF47413">
    <property type="entry name" value="lambda repressor-like DNA-binding domains"/>
    <property type="match status" value="1"/>
</dbReference>
<dbReference type="AlphaFoldDB" id="A0A446CHG9"/>
<reference evidence="2 3" key="1">
    <citation type="submission" date="2018-07" db="EMBL/GenBank/DDBJ databases">
        <authorList>
            <person name="Peeters C."/>
        </authorList>
    </citation>
    <scope>NUCLEOTIDE SEQUENCE [LARGE SCALE GENOMIC DNA]</scope>
    <source>
        <strain evidence="2 3">LMG 30378</strain>
    </source>
</reference>
<dbReference type="InterPro" id="IPR010982">
    <property type="entry name" value="Lambda_DNA-bd_dom_sf"/>
</dbReference>
<gene>
    <name evidence="2" type="ORF">AVE30378_02530</name>
</gene>
<dbReference type="GO" id="GO:0003677">
    <property type="term" value="F:DNA binding"/>
    <property type="evidence" value="ECO:0007669"/>
    <property type="project" value="InterPro"/>
</dbReference>
<evidence type="ECO:0000259" key="1">
    <source>
        <dbReference type="PROSITE" id="PS50943"/>
    </source>
</evidence>
<sequence length="148" mass="16191">MPDVKEILAQSVTKLLETRQDISRLNLSKLMGVADGTLGRIKYGSGNPNVETVQQIARFFKFEAWQLLVSGFDPLKPPALDTSSSSSSVGTAQPPVTDLRSDEQELLSIFRILNEPERTYLMLNARGYSAAYSATQDGPDIKSKRGAA</sequence>
<name>A0A446CHG9_9BURK</name>
<dbReference type="Proteomes" id="UP000289465">
    <property type="component" value="Unassembled WGS sequence"/>
</dbReference>
<dbReference type="Gene3D" id="1.10.260.40">
    <property type="entry name" value="lambda repressor-like DNA-binding domains"/>
    <property type="match status" value="1"/>
</dbReference>
<dbReference type="PROSITE" id="PS50943">
    <property type="entry name" value="HTH_CROC1"/>
    <property type="match status" value="1"/>
</dbReference>
<organism evidence="2 3">
    <name type="scientific">Achromobacter veterisilvae</name>
    <dbReference type="NCBI Taxonomy" id="2069367"/>
    <lineage>
        <taxon>Bacteria</taxon>
        <taxon>Pseudomonadati</taxon>
        <taxon>Pseudomonadota</taxon>
        <taxon>Betaproteobacteria</taxon>
        <taxon>Burkholderiales</taxon>
        <taxon>Alcaligenaceae</taxon>
        <taxon>Achromobacter</taxon>
    </lineage>
</organism>
<proteinExistence type="predicted"/>
<feature type="domain" description="HTH cro/C1-type" evidence="1">
    <location>
        <begin position="27"/>
        <end position="68"/>
    </location>
</feature>
<evidence type="ECO:0000313" key="2">
    <source>
        <dbReference type="EMBL" id="SSW67258.1"/>
    </source>
</evidence>
<dbReference type="Pfam" id="PF01381">
    <property type="entry name" value="HTH_3"/>
    <property type="match status" value="1"/>
</dbReference>
<evidence type="ECO:0000313" key="3">
    <source>
        <dbReference type="Proteomes" id="UP000289465"/>
    </source>
</evidence>
<protein>
    <recommendedName>
        <fullName evidence="1">HTH cro/C1-type domain-containing protein</fullName>
    </recommendedName>
</protein>
<dbReference type="RefSeq" id="WP_129241227.1">
    <property type="nucleotide sequence ID" value="NZ_UFQC01000011.1"/>
</dbReference>
<accession>A0A446CHG9</accession>
<dbReference type="InterPro" id="IPR001387">
    <property type="entry name" value="Cro/C1-type_HTH"/>
</dbReference>
<dbReference type="EMBL" id="UFQC01000011">
    <property type="protein sequence ID" value="SSW67258.1"/>
    <property type="molecule type" value="Genomic_DNA"/>
</dbReference>
<dbReference type="CDD" id="cd00093">
    <property type="entry name" value="HTH_XRE"/>
    <property type="match status" value="1"/>
</dbReference>